<sequence length="177" mass="18809">MLRFIAILLTCLFPAAAFSQEHPSDLMKEPWIKAKWTQAIKGASFKKWDQWIPGLGGVGSAPVVMRDASGKSWTVAELCQPHDCGDNKLVVIIDRQSRGIWGMQLTVNPVTRRYFGGPDGDMKALLEAALKGSLANVGARGPATVTPPDASAAQNGPTHGDSDEAVLTAQPGAATSR</sequence>
<reference evidence="4" key="1">
    <citation type="submission" date="2016-10" db="EMBL/GenBank/DDBJ databases">
        <authorList>
            <person name="Varghese N."/>
            <person name="Submissions S."/>
        </authorList>
    </citation>
    <scope>NUCLEOTIDE SEQUENCE [LARGE SCALE GENOMIC DNA]</scope>
    <source>
        <strain evidence="4">LMG 26383,CCUG 61248,R- 45681</strain>
    </source>
</reference>
<evidence type="ECO:0000313" key="3">
    <source>
        <dbReference type="EMBL" id="SEK98732.1"/>
    </source>
</evidence>
<protein>
    <submittedName>
        <fullName evidence="3">Inhibitor of vertebrate lysozyme (Ivy)</fullName>
    </submittedName>
</protein>
<dbReference type="Proteomes" id="UP000199664">
    <property type="component" value="Unassembled WGS sequence"/>
</dbReference>
<dbReference type="InterPro" id="IPR036501">
    <property type="entry name" value="Inhibitor_vert_lysozyme_sf"/>
</dbReference>
<gene>
    <name evidence="3" type="ORF">SAMN04515666_102540</name>
</gene>
<feature type="signal peptide" evidence="2">
    <location>
        <begin position="1"/>
        <end position="19"/>
    </location>
</feature>
<dbReference type="SUPFAM" id="SSF89872">
    <property type="entry name" value="Inhibitor of vertebrate lysozyme, Ivy"/>
    <property type="match status" value="1"/>
</dbReference>
<organism evidence="3 4">
    <name type="scientific">Bosea lupini</name>
    <dbReference type="NCBI Taxonomy" id="1036779"/>
    <lineage>
        <taxon>Bacteria</taxon>
        <taxon>Pseudomonadati</taxon>
        <taxon>Pseudomonadota</taxon>
        <taxon>Alphaproteobacteria</taxon>
        <taxon>Hyphomicrobiales</taxon>
        <taxon>Boseaceae</taxon>
        <taxon>Bosea</taxon>
    </lineage>
</organism>
<dbReference type="EMBL" id="FOAN01000002">
    <property type="protein sequence ID" value="SEK98732.1"/>
    <property type="molecule type" value="Genomic_DNA"/>
</dbReference>
<keyword evidence="2" id="KW-0732">Signal</keyword>
<feature type="chain" id="PRO_5011680025" evidence="2">
    <location>
        <begin position="20"/>
        <end position="177"/>
    </location>
</feature>
<dbReference type="Pfam" id="PF08816">
    <property type="entry name" value="Ivy"/>
    <property type="match status" value="1"/>
</dbReference>
<evidence type="ECO:0000256" key="1">
    <source>
        <dbReference type="SAM" id="MobiDB-lite"/>
    </source>
</evidence>
<dbReference type="AlphaFoldDB" id="A0A1H7LIE1"/>
<evidence type="ECO:0000313" key="4">
    <source>
        <dbReference type="Proteomes" id="UP000199664"/>
    </source>
</evidence>
<accession>A0A1H7LIE1</accession>
<proteinExistence type="predicted"/>
<dbReference type="Gene3D" id="3.40.1420.10">
    <property type="entry name" value="Inhibitor of vertebrate lysozyme"/>
    <property type="match status" value="1"/>
</dbReference>
<keyword evidence="4" id="KW-1185">Reference proteome</keyword>
<evidence type="ECO:0000256" key="2">
    <source>
        <dbReference type="SAM" id="SignalP"/>
    </source>
</evidence>
<name>A0A1H7LIE1_9HYPH</name>
<feature type="region of interest" description="Disordered" evidence="1">
    <location>
        <begin position="139"/>
        <end position="177"/>
    </location>
</feature>